<proteinExistence type="predicted"/>
<accession>A0A090AKZ6</accession>
<evidence type="ECO:0000313" key="3">
    <source>
        <dbReference type="Proteomes" id="UP000031623"/>
    </source>
</evidence>
<keyword evidence="3" id="KW-1185">Reference proteome</keyword>
<dbReference type="STRING" id="40754.THII_2070"/>
<evidence type="ECO:0000256" key="1">
    <source>
        <dbReference type="SAM" id="Phobius"/>
    </source>
</evidence>
<organism evidence="2 3">
    <name type="scientific">Thioploca ingrica</name>
    <dbReference type="NCBI Taxonomy" id="40754"/>
    <lineage>
        <taxon>Bacteria</taxon>
        <taxon>Pseudomonadati</taxon>
        <taxon>Pseudomonadota</taxon>
        <taxon>Gammaproteobacteria</taxon>
        <taxon>Thiotrichales</taxon>
        <taxon>Thiotrichaceae</taxon>
        <taxon>Thioploca</taxon>
    </lineage>
</organism>
<name>A0A090AKZ6_9GAMM</name>
<dbReference type="KEGG" id="tig:THII_2070"/>
<dbReference type="AlphaFoldDB" id="A0A090AKZ6"/>
<reference evidence="2 3" key="1">
    <citation type="journal article" date="2014" name="ISME J.">
        <title>Ecophysiology of Thioploca ingrica as revealed by the complete genome sequence supplemented with proteomic evidence.</title>
        <authorList>
            <person name="Kojima H."/>
            <person name="Ogura Y."/>
            <person name="Yamamoto N."/>
            <person name="Togashi T."/>
            <person name="Mori H."/>
            <person name="Watanabe T."/>
            <person name="Nemoto F."/>
            <person name="Kurokawa K."/>
            <person name="Hayashi T."/>
            <person name="Fukui M."/>
        </authorList>
    </citation>
    <scope>NUCLEOTIDE SEQUENCE [LARGE SCALE GENOMIC DNA]</scope>
</reference>
<sequence length="538" mass="62383">MNKRILYQSDYELLAFSVKGKTLTAAQPFPINDKGEAQFARYLSQDVKTPIYWLLDTTQEEYQIALLPHVWGKDQLELMNHKKRRLFENAIYTYAIIQGRESQGRRDDLGLFMALNNPNLLQPWLNLIITFKIPLAGIYSLPLLSETLLKFLPKAPYTLLVAHTPPMGTHSAAGLRQSFFFKQKLQLSRLVPLDIQNSQQYTDYVLRQISTTHRYLENTRRLSQMEQPSPLSVVILTDINFLNTLKQRVKESLPGLTVHLIESHQFTQQLGLQIETTTLYLYHWVAYALTRRWYHNNHYAKPKENRYFFYRQLRLGIYFTSLLLLSGATITSWMIVAKAVVVKQQGQTVEDKIHKRQEELDKLKNRIPQLPLDSIVLIRNVVDVGSYIKAHHISPQAAWEKLSQSLSRHPTNLVLERLEWGIGEVKADIFQSYSKSTSPTDTEPANQTEADSTPYFLEGMRIYGKIDNIQDNLHQAAIMFRKFIDDLKQTDSWQIEEQRSPYDPNQALQGRIGPRLDTDEATFVIDIFIKHPYVKTSS</sequence>
<evidence type="ECO:0000313" key="2">
    <source>
        <dbReference type="EMBL" id="BAP56367.1"/>
    </source>
</evidence>
<dbReference type="OrthoDB" id="5623695at2"/>
<keyword evidence="1" id="KW-0472">Membrane</keyword>
<feature type="transmembrane region" description="Helical" evidence="1">
    <location>
        <begin position="315"/>
        <end position="336"/>
    </location>
</feature>
<dbReference type="HOGENOM" id="CLU_494066_0_0_6"/>
<keyword evidence="1" id="KW-0812">Transmembrane</keyword>
<protein>
    <submittedName>
        <fullName evidence="2">Glucose-6-phosphate dehydrogenase</fullName>
    </submittedName>
</protein>
<gene>
    <name evidence="2" type="ORF">THII_2070</name>
</gene>
<keyword evidence="1" id="KW-1133">Transmembrane helix</keyword>
<dbReference type="Proteomes" id="UP000031623">
    <property type="component" value="Chromosome"/>
</dbReference>
<dbReference type="EMBL" id="AP014633">
    <property type="protein sequence ID" value="BAP56367.1"/>
    <property type="molecule type" value="Genomic_DNA"/>
</dbReference>